<feature type="domain" description="Beta-glucuronidase C-terminal" evidence="1">
    <location>
        <begin position="270"/>
        <end position="373"/>
    </location>
</feature>
<evidence type="ECO:0000313" key="3">
    <source>
        <dbReference type="Proteomes" id="UP001212997"/>
    </source>
</evidence>
<dbReference type="PANTHER" id="PTHR36183">
    <property type="entry name" value="BETA-GLUCURONIDASE"/>
    <property type="match status" value="1"/>
</dbReference>
<dbReference type="Gene3D" id="3.20.20.80">
    <property type="entry name" value="Glycosidases"/>
    <property type="match status" value="2"/>
</dbReference>
<evidence type="ECO:0000313" key="2">
    <source>
        <dbReference type="EMBL" id="KAJ3488800.1"/>
    </source>
</evidence>
<dbReference type="Proteomes" id="UP001212997">
    <property type="component" value="Unassembled WGS sequence"/>
</dbReference>
<protein>
    <recommendedName>
        <fullName evidence="1">Beta-glucuronidase C-terminal domain-containing protein</fullName>
    </recommendedName>
</protein>
<keyword evidence="3" id="KW-1185">Reference proteome</keyword>
<organism evidence="2 3">
    <name type="scientific">Meripilus lineatus</name>
    <dbReference type="NCBI Taxonomy" id="2056292"/>
    <lineage>
        <taxon>Eukaryota</taxon>
        <taxon>Fungi</taxon>
        <taxon>Dikarya</taxon>
        <taxon>Basidiomycota</taxon>
        <taxon>Agaricomycotina</taxon>
        <taxon>Agaricomycetes</taxon>
        <taxon>Polyporales</taxon>
        <taxon>Meripilaceae</taxon>
        <taxon>Meripilus</taxon>
    </lineage>
</organism>
<dbReference type="PANTHER" id="PTHR36183:SF2">
    <property type="entry name" value="BETA-GLUCURONIDASE C-TERMINAL DOMAIN-CONTAINING PROTEIN"/>
    <property type="match status" value="1"/>
</dbReference>
<comment type="caution">
    <text evidence="2">The sequence shown here is derived from an EMBL/GenBank/DDBJ whole genome shotgun (WGS) entry which is preliminary data.</text>
</comment>
<accession>A0AAD5VAN6</accession>
<sequence>MSNDQPVNYGSQLFDVMNAVSDKVGGVEYLIGLSLRDPKSSNIPLLAGDAQKALGDKLDAFLLGNEPDLYSRHGNRPNMANYTVNDYIGDFASVLQSGWFDQFDDHLKYITLQHYPQDNCKGTHRFELIYYLQHSNAVDLAQWQMNGIQVLKSSPNPKPLIMDEFSSASCGGVPGISDTFGAAMWSVDYALQLATVGYSAAYLHIRERGITYNLFDPPDAPAGGAGAWTTNPSFYAYFPISEALQAKSGSRVVDLNIQNSMKDVNQSVAGYAVYDASSSNVHSVVLFNFANATGGSVEFSLPASFFPSGGDITVRYLTAPNVNEKTQISWGNQTYAGVGDGLAVISTAPSVVADKVVSCSSGCNIQVPGPAIAVVFVGGTPTLDPAPSASPSSTSPTGATKTKNSALPSLQIPLSSWVIVLTFLFTILI</sequence>
<dbReference type="Pfam" id="PF16862">
    <property type="entry name" value="Glyco_hydro_79C"/>
    <property type="match status" value="1"/>
</dbReference>
<dbReference type="InterPro" id="IPR031728">
    <property type="entry name" value="GlcAase_C"/>
</dbReference>
<evidence type="ECO:0000259" key="1">
    <source>
        <dbReference type="Pfam" id="PF16862"/>
    </source>
</evidence>
<gene>
    <name evidence="2" type="ORF">NLI96_g2587</name>
</gene>
<dbReference type="InterPro" id="IPR052974">
    <property type="entry name" value="GH79_Enzymes"/>
</dbReference>
<dbReference type="Gene3D" id="2.60.40.1180">
    <property type="entry name" value="Golgi alpha-mannosidase II"/>
    <property type="match status" value="1"/>
</dbReference>
<dbReference type="InterPro" id="IPR017853">
    <property type="entry name" value="GH"/>
</dbReference>
<dbReference type="AlphaFoldDB" id="A0AAD5VAN6"/>
<dbReference type="EMBL" id="JANAWD010000059">
    <property type="protein sequence ID" value="KAJ3488800.1"/>
    <property type="molecule type" value="Genomic_DNA"/>
</dbReference>
<proteinExistence type="predicted"/>
<reference evidence="2" key="1">
    <citation type="submission" date="2022-07" db="EMBL/GenBank/DDBJ databases">
        <title>Genome Sequence of Physisporinus lineatus.</title>
        <authorList>
            <person name="Buettner E."/>
        </authorList>
    </citation>
    <scope>NUCLEOTIDE SEQUENCE</scope>
    <source>
        <strain evidence="2">VT162</strain>
    </source>
</reference>
<dbReference type="InterPro" id="IPR013780">
    <property type="entry name" value="Glyco_hydro_b"/>
</dbReference>
<name>A0AAD5VAN6_9APHY</name>
<dbReference type="SUPFAM" id="SSF51445">
    <property type="entry name" value="(Trans)glycosidases"/>
    <property type="match status" value="1"/>
</dbReference>